<gene>
    <name evidence="3" type="ORF">JOM49_004510</name>
</gene>
<dbReference type="EMBL" id="JAGGMS010000001">
    <property type="protein sequence ID" value="MBP2182984.1"/>
    <property type="molecule type" value="Genomic_DNA"/>
</dbReference>
<organism evidence="3 4">
    <name type="scientific">Amycolatopsis magusensis</name>
    <dbReference type="NCBI Taxonomy" id="882444"/>
    <lineage>
        <taxon>Bacteria</taxon>
        <taxon>Bacillati</taxon>
        <taxon>Actinomycetota</taxon>
        <taxon>Actinomycetes</taxon>
        <taxon>Pseudonocardiales</taxon>
        <taxon>Pseudonocardiaceae</taxon>
        <taxon>Amycolatopsis</taxon>
    </lineage>
</organism>
<evidence type="ECO:0000256" key="1">
    <source>
        <dbReference type="SAM" id="MobiDB-lite"/>
    </source>
</evidence>
<reference evidence="3 4" key="1">
    <citation type="submission" date="2021-03" db="EMBL/GenBank/DDBJ databases">
        <title>Sequencing the genomes of 1000 actinobacteria strains.</title>
        <authorList>
            <person name="Klenk H.-P."/>
        </authorList>
    </citation>
    <scope>NUCLEOTIDE SEQUENCE [LARGE SCALE GENOMIC DNA]</scope>
    <source>
        <strain evidence="3 4">DSM 45510</strain>
    </source>
</reference>
<dbReference type="InterPro" id="IPR022385">
    <property type="entry name" value="Rhs_assc_core"/>
</dbReference>
<proteinExistence type="predicted"/>
<protein>
    <submittedName>
        <fullName evidence="3">RHS repeat-associated protein</fullName>
    </submittedName>
</protein>
<feature type="region of interest" description="Disordered" evidence="1">
    <location>
        <begin position="466"/>
        <end position="512"/>
    </location>
</feature>
<dbReference type="NCBIfam" id="TIGR01643">
    <property type="entry name" value="YD_repeat_2x"/>
    <property type="match status" value="4"/>
</dbReference>
<dbReference type="Proteomes" id="UP000741013">
    <property type="component" value="Unassembled WGS sequence"/>
</dbReference>
<dbReference type="InterPro" id="IPR031325">
    <property type="entry name" value="RHS_repeat"/>
</dbReference>
<dbReference type="InterPro" id="IPR050708">
    <property type="entry name" value="T6SS_VgrG/RHS"/>
</dbReference>
<comment type="caution">
    <text evidence="3">The sequence shown here is derived from an EMBL/GenBank/DDBJ whole genome shotgun (WGS) entry which is preliminary data.</text>
</comment>
<evidence type="ECO:0000259" key="2">
    <source>
        <dbReference type="Pfam" id="PF03527"/>
    </source>
</evidence>
<dbReference type="NCBIfam" id="TIGR03696">
    <property type="entry name" value="Rhs_assc_core"/>
    <property type="match status" value="1"/>
</dbReference>
<keyword evidence="4" id="KW-1185">Reference proteome</keyword>
<name>A0ABS4PU75_9PSEU</name>
<accession>A0ABS4PU75</accession>
<dbReference type="Gene3D" id="2.180.10.10">
    <property type="entry name" value="RHS repeat-associated core"/>
    <property type="match status" value="2"/>
</dbReference>
<dbReference type="PANTHER" id="PTHR32305">
    <property type="match status" value="1"/>
</dbReference>
<sequence length="684" mass="75427">MGRLAGQTDFDGRTRTYTYDAAGQLTLATEPTGQVLEYRYDLLGNLVEVRGPEGVTAYAYDPVGEVVRITSAESAVEFERDEYGRVVRETVDGRTVTFAYEHGTVRRRTPSGVDSEWTFDEQDRPIALASAGHVVRYRHDPDGRAVAREVDGFSVLEQAFGPGGRLTTQQLSAGAAPVQRRIFEYLADGRLAALQDEIGGRTAFTRDNAARITSVTAAHGREELRYDRAGNLVTWSGGAGVTFDHDHLGRRVRRREAHPRGERVWHYGWTGDRLTTLTTPEGHQWRYHYDPLGRRTAKHRLLPDGRPAETTWFVWDGATLIEQLRVDADGTRHSTTWNHLPGTATPVTQLDRGPAGERFHSIVTDPVGTPTELVDERGQLAWHSRRTLWGHELPSSAARATTPLRFPGQYADLESGLHYNVFRYYDPASARYLSQDPLGLAAGPNPFAYVGDPYADTDVLGLVCTRSQDPDRAPTTPNSTHNAGNTGGSAAPPNRPVPPGFKNPLKGPTADELANLGRHWHSQVWMKPGNHASTKAYLDSLPPYTKIGLDHHGIKLGPGFQQYDPVVKMDGRKPTSYNDFVNNVTAPGGDGGKSAAADLNDWAKGRKDFADLPPHVKDMATITHFAEVGRGYSYDVAKFDQKMSDISKMTPDAAAAEWKRMSEWFPPKLTYAQDSTGTAGNFTP</sequence>
<dbReference type="InterPro" id="IPR001826">
    <property type="entry name" value="RHS"/>
</dbReference>
<dbReference type="InterPro" id="IPR006530">
    <property type="entry name" value="YD"/>
</dbReference>
<dbReference type="Pfam" id="PF03527">
    <property type="entry name" value="RHS"/>
    <property type="match status" value="1"/>
</dbReference>
<dbReference type="PANTHER" id="PTHR32305:SF15">
    <property type="entry name" value="PROTEIN RHSA-RELATED"/>
    <property type="match status" value="1"/>
</dbReference>
<evidence type="ECO:0000313" key="4">
    <source>
        <dbReference type="Proteomes" id="UP000741013"/>
    </source>
</evidence>
<evidence type="ECO:0000313" key="3">
    <source>
        <dbReference type="EMBL" id="MBP2182984.1"/>
    </source>
</evidence>
<dbReference type="Pfam" id="PF05593">
    <property type="entry name" value="RHS_repeat"/>
    <property type="match status" value="2"/>
</dbReference>
<feature type="compositionally biased region" description="Polar residues" evidence="1">
    <location>
        <begin position="475"/>
        <end position="484"/>
    </location>
</feature>
<feature type="domain" description="RHS protein conserved region" evidence="2">
    <location>
        <begin position="362"/>
        <end position="391"/>
    </location>
</feature>